<evidence type="ECO:0000256" key="2">
    <source>
        <dbReference type="ARBA" id="ARBA00006363"/>
    </source>
</evidence>
<dbReference type="Proteomes" id="UP000320011">
    <property type="component" value="Unassembled WGS sequence"/>
</dbReference>
<dbReference type="Pfam" id="PF13936">
    <property type="entry name" value="HTH_38"/>
    <property type="match status" value="1"/>
</dbReference>
<gene>
    <name evidence="7" type="ORF">FNH05_10285</name>
</gene>
<dbReference type="InterPro" id="IPR025246">
    <property type="entry name" value="IS30-like_HTH"/>
</dbReference>
<keyword evidence="3" id="KW-0815">Transposition</keyword>
<dbReference type="GO" id="GO:0006313">
    <property type="term" value="P:DNA transposition"/>
    <property type="evidence" value="ECO:0007669"/>
    <property type="project" value="InterPro"/>
</dbReference>
<dbReference type="Pfam" id="PF00665">
    <property type="entry name" value="rve"/>
    <property type="match status" value="1"/>
</dbReference>
<dbReference type="AlphaFoldDB" id="A0A558D125"/>
<sequence>MGPRYLSVVEREEISLGLARGETITAIAAGLGRSPSTVSREITRNGGRGAYRAFAAEAAARARARRPKEAKLAGNTELREWVSDRLEADWSPEQIAGTLADTFPDRPQMRVSHETIYQSLYVQGRGALRRELVACLRTGRGLRKPRRQAQARRPRIPNLVPISQRPAEAADRAVPGHWEGDLIIGKNNASAIGTLVERNTRFCLLLHLPEGYGAPQVRDAMITAIHTLPDQLRRSLTWDRGTEMAHHTDITLATDLAIYFCDPHSPWQRGTNENTNGLLRQYFPKGTDLAVHTAEHLAAIATRLNTRPRKTLDWATPQQKLNMLLS</sequence>
<dbReference type="PANTHER" id="PTHR10948:SF23">
    <property type="entry name" value="TRANSPOSASE INSI FOR INSERTION SEQUENCE ELEMENT IS30A-RELATED"/>
    <property type="match status" value="1"/>
</dbReference>
<comment type="similarity">
    <text evidence="2">Belongs to the transposase IS30 family.</text>
</comment>
<dbReference type="GO" id="GO:0003677">
    <property type="term" value="F:DNA binding"/>
    <property type="evidence" value="ECO:0007669"/>
    <property type="project" value="UniProtKB-KW"/>
</dbReference>
<proteinExistence type="inferred from homology"/>
<dbReference type="PROSITE" id="PS50994">
    <property type="entry name" value="INTEGRASE"/>
    <property type="match status" value="1"/>
</dbReference>
<name>A0A558D125_9PSEU</name>
<keyword evidence="8" id="KW-1185">Reference proteome</keyword>
<organism evidence="7 8">
    <name type="scientific">Amycolatopsis rhizosphaerae</name>
    <dbReference type="NCBI Taxonomy" id="2053003"/>
    <lineage>
        <taxon>Bacteria</taxon>
        <taxon>Bacillati</taxon>
        <taxon>Actinomycetota</taxon>
        <taxon>Actinomycetes</taxon>
        <taxon>Pseudonocardiales</taxon>
        <taxon>Pseudonocardiaceae</taxon>
        <taxon>Amycolatopsis</taxon>
    </lineage>
</organism>
<dbReference type="GO" id="GO:0015074">
    <property type="term" value="P:DNA integration"/>
    <property type="evidence" value="ECO:0007669"/>
    <property type="project" value="InterPro"/>
</dbReference>
<dbReference type="GO" id="GO:0004803">
    <property type="term" value="F:transposase activity"/>
    <property type="evidence" value="ECO:0007669"/>
    <property type="project" value="InterPro"/>
</dbReference>
<comment type="function">
    <text evidence="1">Required for the transposition of the insertion element.</text>
</comment>
<dbReference type="InterPro" id="IPR051917">
    <property type="entry name" value="Transposase-Integrase"/>
</dbReference>
<feature type="domain" description="Integrase catalytic" evidence="6">
    <location>
        <begin position="162"/>
        <end position="325"/>
    </location>
</feature>
<dbReference type="OrthoDB" id="9803231at2"/>
<evidence type="ECO:0000256" key="1">
    <source>
        <dbReference type="ARBA" id="ARBA00002190"/>
    </source>
</evidence>
<dbReference type="GO" id="GO:0005829">
    <property type="term" value="C:cytosol"/>
    <property type="evidence" value="ECO:0007669"/>
    <property type="project" value="TreeGrafter"/>
</dbReference>
<evidence type="ECO:0000313" key="8">
    <source>
        <dbReference type="Proteomes" id="UP000320011"/>
    </source>
</evidence>
<protein>
    <submittedName>
        <fullName evidence="7">IS30 family transposase</fullName>
    </submittedName>
</protein>
<reference evidence="7 8" key="2">
    <citation type="submission" date="2019-08" db="EMBL/GenBank/DDBJ databases">
        <title>Amycolatopsis acidicola sp. nov., isolated from peat swamp forest soil.</title>
        <authorList>
            <person name="Srisuk N."/>
        </authorList>
    </citation>
    <scope>NUCLEOTIDE SEQUENCE [LARGE SCALE GENOMIC DNA]</scope>
    <source>
        <strain evidence="7 8">TBRC 6029</strain>
    </source>
</reference>
<evidence type="ECO:0000313" key="7">
    <source>
        <dbReference type="EMBL" id="TVT54698.1"/>
    </source>
</evidence>
<dbReference type="InterPro" id="IPR036397">
    <property type="entry name" value="RNaseH_sf"/>
</dbReference>
<dbReference type="InterPro" id="IPR001598">
    <property type="entry name" value="Transposase_IS30_CS"/>
</dbReference>
<keyword evidence="4" id="KW-0238">DNA-binding</keyword>
<dbReference type="SUPFAM" id="SSF53098">
    <property type="entry name" value="Ribonuclease H-like"/>
    <property type="match status" value="1"/>
</dbReference>
<dbReference type="NCBIfam" id="NF033563">
    <property type="entry name" value="transpos_IS30"/>
    <property type="match status" value="1"/>
</dbReference>
<keyword evidence="5" id="KW-0233">DNA recombination</keyword>
<comment type="caution">
    <text evidence="7">The sequence shown here is derived from an EMBL/GenBank/DDBJ whole genome shotgun (WGS) entry which is preliminary data.</text>
</comment>
<dbReference type="InterPro" id="IPR012337">
    <property type="entry name" value="RNaseH-like_sf"/>
</dbReference>
<dbReference type="InterPro" id="IPR053392">
    <property type="entry name" value="Transposase_IS30-like"/>
</dbReference>
<accession>A0A558D125</accession>
<dbReference type="PROSITE" id="PS01043">
    <property type="entry name" value="TRANSPOSASE_IS30"/>
    <property type="match status" value="1"/>
</dbReference>
<evidence type="ECO:0000256" key="3">
    <source>
        <dbReference type="ARBA" id="ARBA00022578"/>
    </source>
</evidence>
<dbReference type="Gene3D" id="3.30.420.10">
    <property type="entry name" value="Ribonuclease H-like superfamily/Ribonuclease H"/>
    <property type="match status" value="1"/>
</dbReference>
<evidence type="ECO:0000259" key="6">
    <source>
        <dbReference type="PROSITE" id="PS50994"/>
    </source>
</evidence>
<dbReference type="EMBL" id="VJWX01000071">
    <property type="protein sequence ID" value="TVT54698.1"/>
    <property type="molecule type" value="Genomic_DNA"/>
</dbReference>
<evidence type="ECO:0000256" key="5">
    <source>
        <dbReference type="ARBA" id="ARBA00023172"/>
    </source>
</evidence>
<reference evidence="7 8" key="1">
    <citation type="submission" date="2019-07" db="EMBL/GenBank/DDBJ databases">
        <authorList>
            <person name="Duangmal K."/>
            <person name="Teo W.F.A."/>
        </authorList>
    </citation>
    <scope>NUCLEOTIDE SEQUENCE [LARGE SCALE GENOMIC DNA]</scope>
    <source>
        <strain evidence="7 8">TBRC 6029</strain>
    </source>
</reference>
<dbReference type="PANTHER" id="PTHR10948">
    <property type="entry name" value="TRANSPOSASE"/>
    <property type="match status" value="1"/>
</dbReference>
<evidence type="ECO:0000256" key="4">
    <source>
        <dbReference type="ARBA" id="ARBA00023125"/>
    </source>
</evidence>
<dbReference type="InterPro" id="IPR001584">
    <property type="entry name" value="Integrase_cat-core"/>
</dbReference>